<proteinExistence type="inferred from homology"/>
<gene>
    <name evidence="2" type="ORF">FE810_04755</name>
</gene>
<evidence type="ECO:0000313" key="3">
    <source>
        <dbReference type="Proteomes" id="UP000307790"/>
    </source>
</evidence>
<dbReference type="GO" id="GO:0005829">
    <property type="term" value="C:cytosol"/>
    <property type="evidence" value="ECO:0007669"/>
    <property type="project" value="TreeGrafter"/>
</dbReference>
<dbReference type="PANTHER" id="PTHR37528">
    <property type="entry name" value="UPF0149 PROTEIN YGFB"/>
    <property type="match status" value="1"/>
</dbReference>
<dbReference type="Gene3D" id="1.20.120.740">
    <property type="entry name" value="YgfB uncharacterised protein family UPF0149, PF03695"/>
    <property type="match status" value="1"/>
</dbReference>
<dbReference type="RefSeq" id="WP_138318885.1">
    <property type="nucleotide sequence ID" value="NZ_VCBC01000004.1"/>
</dbReference>
<evidence type="ECO:0000313" key="2">
    <source>
        <dbReference type="EMBL" id="TLU66820.1"/>
    </source>
</evidence>
<dbReference type="OrthoDB" id="9783391at2"/>
<dbReference type="InterPro" id="IPR036255">
    <property type="entry name" value="YgfB-like_sf"/>
</dbReference>
<sequence length="189" mass="21092">MTQTKLITFTQLQAFLGGENIQSHASEIHGFLTGMVAAGYSLDKTDYLKILADFFNNGETLSKAMHRQMKVLFADIVHSIVDDNYSFQLLVPDDDDSIFERGQAISAWVQGFNLGFGLLQKQSSSYSEDVQEIIKDFADIANLSSELEDDEETEGAYFEILEYVRISSLLCFAELGDNPAPAQESKTLH</sequence>
<dbReference type="PANTHER" id="PTHR37528:SF1">
    <property type="entry name" value="UPF0149 PROTEIN YGFB"/>
    <property type="match status" value="1"/>
</dbReference>
<comment type="caution">
    <text evidence="2">The sequence shown here is derived from an EMBL/GenBank/DDBJ whole genome shotgun (WGS) entry which is preliminary data.</text>
</comment>
<accession>A0A5R9IMQ8</accession>
<dbReference type="InterPro" id="IPR011978">
    <property type="entry name" value="YgfB-like"/>
</dbReference>
<dbReference type="Pfam" id="PF03695">
    <property type="entry name" value="UPF0149"/>
    <property type="match status" value="1"/>
</dbReference>
<organism evidence="2 3">
    <name type="scientific">Thalassotalea litorea</name>
    <dbReference type="NCBI Taxonomy" id="2020715"/>
    <lineage>
        <taxon>Bacteria</taxon>
        <taxon>Pseudomonadati</taxon>
        <taxon>Pseudomonadota</taxon>
        <taxon>Gammaproteobacteria</taxon>
        <taxon>Alteromonadales</taxon>
        <taxon>Colwelliaceae</taxon>
        <taxon>Thalassotalea</taxon>
    </lineage>
</organism>
<comment type="similarity">
    <text evidence="1">Belongs to the UPF0149 family.</text>
</comment>
<dbReference type="SUPFAM" id="SSF101327">
    <property type="entry name" value="YgfB-like"/>
    <property type="match status" value="1"/>
</dbReference>
<protein>
    <submittedName>
        <fullName evidence="2">UPF0149 family protein</fullName>
    </submittedName>
</protein>
<reference evidence="2 3" key="1">
    <citation type="submission" date="2019-05" db="EMBL/GenBank/DDBJ databases">
        <title>Genome sequences of Thalassotalea litorea 1K03283.</title>
        <authorList>
            <person name="Zhang D."/>
        </authorList>
    </citation>
    <scope>NUCLEOTIDE SEQUENCE [LARGE SCALE GENOMIC DNA]</scope>
    <source>
        <strain evidence="2 3">MCCC 1K03283</strain>
    </source>
</reference>
<evidence type="ECO:0000256" key="1">
    <source>
        <dbReference type="ARBA" id="ARBA00038308"/>
    </source>
</evidence>
<keyword evidence="3" id="KW-1185">Reference proteome</keyword>
<dbReference type="AlphaFoldDB" id="A0A5R9IMQ8"/>
<name>A0A5R9IMQ8_9GAMM</name>
<dbReference type="NCBIfam" id="TIGR02292">
    <property type="entry name" value="ygfB_yecA"/>
    <property type="match status" value="1"/>
</dbReference>
<dbReference type="EMBL" id="VCBC01000004">
    <property type="protein sequence ID" value="TLU66820.1"/>
    <property type="molecule type" value="Genomic_DNA"/>
</dbReference>
<dbReference type="Proteomes" id="UP000307790">
    <property type="component" value="Unassembled WGS sequence"/>
</dbReference>